<name>A0ABR1JFG5_9AGAR</name>
<feature type="region of interest" description="Disordered" evidence="6">
    <location>
        <begin position="13"/>
        <end position="71"/>
    </location>
</feature>
<feature type="compositionally biased region" description="Basic and acidic residues" evidence="6">
    <location>
        <begin position="312"/>
        <end position="324"/>
    </location>
</feature>
<dbReference type="InterPro" id="IPR045863">
    <property type="entry name" value="CorA_TM1_TM2"/>
</dbReference>
<evidence type="ECO:0000256" key="6">
    <source>
        <dbReference type="SAM" id="MobiDB-lite"/>
    </source>
</evidence>
<evidence type="ECO:0000256" key="7">
    <source>
        <dbReference type="SAM" id="Phobius"/>
    </source>
</evidence>
<feature type="transmembrane region" description="Helical" evidence="7">
    <location>
        <begin position="688"/>
        <end position="708"/>
    </location>
</feature>
<organism evidence="8 9">
    <name type="scientific">Marasmiellus scandens</name>
    <dbReference type="NCBI Taxonomy" id="2682957"/>
    <lineage>
        <taxon>Eukaryota</taxon>
        <taxon>Fungi</taxon>
        <taxon>Dikarya</taxon>
        <taxon>Basidiomycota</taxon>
        <taxon>Agaricomycotina</taxon>
        <taxon>Agaricomycetes</taxon>
        <taxon>Agaricomycetidae</taxon>
        <taxon>Agaricales</taxon>
        <taxon>Marasmiineae</taxon>
        <taxon>Omphalotaceae</taxon>
        <taxon>Marasmiellus</taxon>
    </lineage>
</organism>
<evidence type="ECO:0000313" key="9">
    <source>
        <dbReference type="Proteomes" id="UP001498398"/>
    </source>
</evidence>
<evidence type="ECO:0000313" key="8">
    <source>
        <dbReference type="EMBL" id="KAK7457043.1"/>
    </source>
</evidence>
<dbReference type="PANTHER" id="PTHR46494:SF1">
    <property type="entry name" value="CORA FAMILY METAL ION TRANSPORTER (EUROFUNG)"/>
    <property type="match status" value="1"/>
</dbReference>
<sequence>MATYAYLHDFDPRLRMKPPSFRHGAPSGPWPFLDLQDEVDRSQLSSPPPQPNPDYDHDEELQRQQNEERPPLERQIAGSVHVPQWSGYPQLQFGNWTPLQQRKSGISSLVERKPALLESCSVYQIDICEDGTFHDTHEGGAMVVKSGDPTSGEVQQTTEEFWESLQELPSPKVKVRALFVDHLSGPVLQMLGTKFHIEPFFFSSSLKCIPSRYQEQVQPGKGDHITITLRFIRILEDPSTMPSTPASSVTNSSEEDDNMTSSFIPEHAIDIEGPLILRNGKKLLTDLLAFHIVRRNGNSSLPKTPPPPSETESSKPEKRPTLDVHHHRQLSTASGLSSGGVSTIISYHRPSVAPYVMTSAKMLHERLLAAGRSVYWSNIFGDTVPSGDPNFVALSLLWYAMYSWDEVFESLLGEVAWLESRTLSTIPSDDNPNEDSHSQIHSFTHQLHGIRAHLLHYESLLSSFRKSVLFLRDTRNPAYTGKTGLAEFGEYNSAMQALAFETPKRRRTSMRRGGYGYASYGSIGSMGSFRRRSSNSDQERDRFRQTVGMAPLSPAGSAAGILSESISEEPESIDEDFFELMEKAETEEEKREVLLRKECQNLINEIDRLEMSRDMLDKRLGNVMALAFSSVNIEDSRRMRRLAERSGRDSAVMKQISYLTMVFLPATFMATIFGMNVKEINPGSLGTIPHYFAAVVPLTAVTIWIMMLQYHQDQQRKHDTITPSSIIRVAPTSTIRRIWNNMIWPLEVFIAELWPGRSGRSRRSKKTDLTIEDIRESGESEHVEKIEDERRESVIANSTRSLRTRLSRVSWATAPTHDQEGLPMEMPVIDASAQGKA</sequence>
<feature type="region of interest" description="Disordered" evidence="6">
    <location>
        <begin position="297"/>
        <end position="338"/>
    </location>
</feature>
<feature type="coiled-coil region" evidence="5">
    <location>
        <begin position="592"/>
        <end position="619"/>
    </location>
</feature>
<keyword evidence="9" id="KW-1185">Reference proteome</keyword>
<feature type="transmembrane region" description="Helical" evidence="7">
    <location>
        <begin position="656"/>
        <end position="676"/>
    </location>
</feature>
<dbReference type="Gene3D" id="1.20.58.340">
    <property type="entry name" value="Magnesium transport protein CorA, transmembrane region"/>
    <property type="match status" value="1"/>
</dbReference>
<evidence type="ECO:0000256" key="3">
    <source>
        <dbReference type="ARBA" id="ARBA00022989"/>
    </source>
</evidence>
<dbReference type="SUPFAM" id="SSF144083">
    <property type="entry name" value="Magnesium transport protein CorA, transmembrane region"/>
    <property type="match status" value="1"/>
</dbReference>
<feature type="region of interest" description="Disordered" evidence="6">
    <location>
        <begin position="812"/>
        <end position="837"/>
    </location>
</feature>
<evidence type="ECO:0000256" key="1">
    <source>
        <dbReference type="ARBA" id="ARBA00004651"/>
    </source>
</evidence>
<dbReference type="Pfam" id="PF01544">
    <property type="entry name" value="CorA"/>
    <property type="match status" value="1"/>
</dbReference>
<feature type="compositionally biased region" description="Basic and acidic residues" evidence="6">
    <location>
        <begin position="60"/>
        <end position="71"/>
    </location>
</feature>
<feature type="compositionally biased region" description="Polar residues" evidence="6">
    <location>
        <begin position="240"/>
        <end position="252"/>
    </location>
</feature>
<protein>
    <submittedName>
        <fullName evidence="8">Uncharacterized protein</fullName>
    </submittedName>
</protein>
<evidence type="ECO:0000256" key="4">
    <source>
        <dbReference type="ARBA" id="ARBA00023136"/>
    </source>
</evidence>
<proteinExistence type="predicted"/>
<gene>
    <name evidence="8" type="ORF">VKT23_010346</name>
</gene>
<keyword evidence="4 7" id="KW-0472">Membrane</keyword>
<reference evidence="8 9" key="1">
    <citation type="submission" date="2024-01" db="EMBL/GenBank/DDBJ databases">
        <title>A draft genome for the cacao thread blight pathogen Marasmiellus scandens.</title>
        <authorList>
            <person name="Baruah I.K."/>
            <person name="Leung J."/>
            <person name="Bukari Y."/>
            <person name="Amoako-Attah I."/>
            <person name="Meinhardt L.W."/>
            <person name="Bailey B.A."/>
            <person name="Cohen S.P."/>
        </authorList>
    </citation>
    <scope>NUCLEOTIDE SEQUENCE [LARGE SCALE GENOMIC DNA]</scope>
    <source>
        <strain evidence="8 9">GH-19</strain>
    </source>
</reference>
<evidence type="ECO:0000256" key="2">
    <source>
        <dbReference type="ARBA" id="ARBA00022692"/>
    </source>
</evidence>
<keyword evidence="5" id="KW-0175">Coiled coil</keyword>
<dbReference type="PANTHER" id="PTHR46494">
    <property type="entry name" value="CORA FAMILY METAL ION TRANSPORTER (EUROFUNG)"/>
    <property type="match status" value="1"/>
</dbReference>
<keyword evidence="2 7" id="KW-0812">Transmembrane</keyword>
<dbReference type="Proteomes" id="UP001498398">
    <property type="component" value="Unassembled WGS sequence"/>
</dbReference>
<accession>A0ABR1JFG5</accession>
<keyword evidence="3 7" id="KW-1133">Transmembrane helix</keyword>
<comment type="subcellular location">
    <subcellularLocation>
        <location evidence="1">Cell membrane</location>
        <topology evidence="1">Multi-pass membrane protein</topology>
    </subcellularLocation>
</comment>
<comment type="caution">
    <text evidence="8">The sequence shown here is derived from an EMBL/GenBank/DDBJ whole genome shotgun (WGS) entry which is preliminary data.</text>
</comment>
<evidence type="ECO:0000256" key="5">
    <source>
        <dbReference type="SAM" id="Coils"/>
    </source>
</evidence>
<dbReference type="EMBL" id="JBANRG010000020">
    <property type="protein sequence ID" value="KAK7457043.1"/>
    <property type="molecule type" value="Genomic_DNA"/>
</dbReference>
<dbReference type="InterPro" id="IPR002523">
    <property type="entry name" value="MgTranspt_CorA/ZnTranspt_ZntB"/>
</dbReference>
<feature type="region of interest" description="Disordered" evidence="6">
    <location>
        <begin position="238"/>
        <end position="260"/>
    </location>
</feature>